<feature type="compositionally biased region" description="Pro residues" evidence="2">
    <location>
        <begin position="406"/>
        <end position="415"/>
    </location>
</feature>
<accession>A0A518D0P6</accession>
<dbReference type="Pfam" id="PF25954">
    <property type="entry name" value="Beta-barrel_RND_2"/>
    <property type="match status" value="1"/>
</dbReference>
<evidence type="ECO:0000256" key="2">
    <source>
        <dbReference type="SAM" id="MobiDB-lite"/>
    </source>
</evidence>
<dbReference type="NCBIfam" id="TIGR01730">
    <property type="entry name" value="RND_mfp"/>
    <property type="match status" value="1"/>
</dbReference>
<dbReference type="PANTHER" id="PTHR30469">
    <property type="entry name" value="MULTIDRUG RESISTANCE PROTEIN MDTA"/>
    <property type="match status" value="1"/>
</dbReference>
<gene>
    <name evidence="5" type="primary">macA_1</name>
    <name evidence="5" type="ORF">Pla163_21780</name>
</gene>
<dbReference type="Gene3D" id="2.40.420.20">
    <property type="match status" value="1"/>
</dbReference>
<dbReference type="RefSeq" id="WP_419185809.1">
    <property type="nucleotide sequence ID" value="NZ_CP036290.1"/>
</dbReference>
<evidence type="ECO:0000313" key="5">
    <source>
        <dbReference type="EMBL" id="QDU85053.1"/>
    </source>
</evidence>
<comment type="similarity">
    <text evidence="1">Belongs to the membrane fusion protein (MFP) (TC 8.A.1) family.</text>
</comment>
<keyword evidence="6" id="KW-1185">Reference proteome</keyword>
<evidence type="ECO:0000313" key="6">
    <source>
        <dbReference type="Proteomes" id="UP000319342"/>
    </source>
</evidence>
<proteinExistence type="inferred from homology"/>
<dbReference type="InterPro" id="IPR058624">
    <property type="entry name" value="MdtA-like_HH"/>
</dbReference>
<evidence type="ECO:0000259" key="4">
    <source>
        <dbReference type="Pfam" id="PF25954"/>
    </source>
</evidence>
<dbReference type="InterPro" id="IPR006143">
    <property type="entry name" value="RND_pump_MFP"/>
</dbReference>
<sequence length="431" mass="45708">MPRSLLTTLVVLAVLVGLGLLFQQRFEALDPGAPGTAAQRSAVPVEVGAIERGDLVLRRTFSGTLEPAAEFTAASKIAGRLKRLEVELGESVARGQVVARIDDAEFVQDVRRVEADLAVARASRSEAASALEIARRALERARSLGEEGLASASQLDAALASELAASARLEVTDAGIERAEAALESVHLRLADTLVTANWDGDDEERVVAARYLDEGGNVAANAPLLSIVRLDPLVCVVDVPERDYARLAVGQKAQLVADGYPDDRFEGRVERIAPVFRSSTRQARVELLVANTDLRLKPGMFVRATLELETVEDVLSAPADALTERSGDVGLFALDGATSTVRWIPVDVGIRTGNRVELRVADGALDAGDEVVTLGQELCEQGAAVAVRQRRTDARTSGAVERPTPRPSTTPDPTPDAATDSPGATPPPAR</sequence>
<organism evidence="5 6">
    <name type="scientific">Rohdeia mirabilis</name>
    <dbReference type="NCBI Taxonomy" id="2528008"/>
    <lineage>
        <taxon>Bacteria</taxon>
        <taxon>Pseudomonadati</taxon>
        <taxon>Planctomycetota</taxon>
        <taxon>Planctomycetia</taxon>
        <taxon>Planctomycetia incertae sedis</taxon>
        <taxon>Rohdeia</taxon>
    </lineage>
</organism>
<feature type="region of interest" description="Disordered" evidence="2">
    <location>
        <begin position="388"/>
        <end position="431"/>
    </location>
</feature>
<name>A0A518D0P6_9BACT</name>
<dbReference type="AlphaFoldDB" id="A0A518D0P6"/>
<dbReference type="FunFam" id="2.40.30.170:FF:000010">
    <property type="entry name" value="Efflux RND transporter periplasmic adaptor subunit"/>
    <property type="match status" value="1"/>
</dbReference>
<evidence type="ECO:0000259" key="3">
    <source>
        <dbReference type="Pfam" id="PF25876"/>
    </source>
</evidence>
<dbReference type="Gene3D" id="2.40.30.170">
    <property type="match status" value="1"/>
</dbReference>
<dbReference type="GO" id="GO:0015562">
    <property type="term" value="F:efflux transmembrane transporter activity"/>
    <property type="evidence" value="ECO:0007669"/>
    <property type="project" value="TreeGrafter"/>
</dbReference>
<dbReference type="Pfam" id="PF25876">
    <property type="entry name" value="HH_MFP_RND"/>
    <property type="match status" value="1"/>
</dbReference>
<dbReference type="EMBL" id="CP036290">
    <property type="protein sequence ID" value="QDU85053.1"/>
    <property type="molecule type" value="Genomic_DNA"/>
</dbReference>
<dbReference type="InterPro" id="IPR058792">
    <property type="entry name" value="Beta-barrel_RND_2"/>
</dbReference>
<protein>
    <submittedName>
        <fullName evidence="5">Macrolide export protein MacA</fullName>
    </submittedName>
</protein>
<dbReference type="Gene3D" id="1.10.287.470">
    <property type="entry name" value="Helix hairpin bin"/>
    <property type="match status" value="1"/>
</dbReference>
<feature type="domain" description="CusB-like beta-barrel" evidence="4">
    <location>
        <begin position="237"/>
        <end position="308"/>
    </location>
</feature>
<dbReference type="Proteomes" id="UP000319342">
    <property type="component" value="Chromosome"/>
</dbReference>
<dbReference type="SUPFAM" id="SSF111369">
    <property type="entry name" value="HlyD-like secretion proteins"/>
    <property type="match status" value="1"/>
</dbReference>
<evidence type="ECO:0000256" key="1">
    <source>
        <dbReference type="ARBA" id="ARBA00009477"/>
    </source>
</evidence>
<dbReference type="GO" id="GO:1990281">
    <property type="term" value="C:efflux pump complex"/>
    <property type="evidence" value="ECO:0007669"/>
    <property type="project" value="TreeGrafter"/>
</dbReference>
<reference evidence="5 6" key="1">
    <citation type="submission" date="2019-02" db="EMBL/GenBank/DDBJ databases">
        <title>Deep-cultivation of Planctomycetes and their phenomic and genomic characterization uncovers novel biology.</title>
        <authorList>
            <person name="Wiegand S."/>
            <person name="Jogler M."/>
            <person name="Boedeker C."/>
            <person name="Pinto D."/>
            <person name="Vollmers J."/>
            <person name="Rivas-Marin E."/>
            <person name="Kohn T."/>
            <person name="Peeters S.H."/>
            <person name="Heuer A."/>
            <person name="Rast P."/>
            <person name="Oberbeckmann S."/>
            <person name="Bunk B."/>
            <person name="Jeske O."/>
            <person name="Meyerdierks A."/>
            <person name="Storesund J.E."/>
            <person name="Kallscheuer N."/>
            <person name="Luecker S."/>
            <person name="Lage O.M."/>
            <person name="Pohl T."/>
            <person name="Merkel B.J."/>
            <person name="Hornburger P."/>
            <person name="Mueller R.-W."/>
            <person name="Bruemmer F."/>
            <person name="Labrenz M."/>
            <person name="Spormann A.M."/>
            <person name="Op den Camp H."/>
            <person name="Overmann J."/>
            <person name="Amann R."/>
            <person name="Jetten M.S.M."/>
            <person name="Mascher T."/>
            <person name="Medema M.H."/>
            <person name="Devos D.P."/>
            <person name="Kaster A.-K."/>
            <person name="Ovreas L."/>
            <person name="Rohde M."/>
            <person name="Galperin M.Y."/>
            <person name="Jogler C."/>
        </authorList>
    </citation>
    <scope>NUCLEOTIDE SEQUENCE [LARGE SCALE GENOMIC DNA]</scope>
    <source>
        <strain evidence="5 6">Pla163</strain>
    </source>
</reference>
<feature type="domain" description="Multidrug resistance protein MdtA-like alpha-helical hairpin" evidence="3">
    <location>
        <begin position="117"/>
        <end position="191"/>
    </location>
</feature>